<gene>
    <name evidence="1" type="ORF">CLV58_109143</name>
</gene>
<dbReference type="InterPro" id="IPR044925">
    <property type="entry name" value="His-Me_finger_sf"/>
</dbReference>
<name>A0A2T0SYC0_9BACT</name>
<dbReference type="Gene3D" id="3.40.1800.10">
    <property type="entry name" value="His-Me finger endonucleases"/>
    <property type="match status" value="1"/>
</dbReference>
<dbReference type="AlphaFoldDB" id="A0A2T0SYC0"/>
<organism evidence="1 2">
    <name type="scientific">Spirosoma oryzae</name>
    <dbReference type="NCBI Taxonomy" id="1469603"/>
    <lineage>
        <taxon>Bacteria</taxon>
        <taxon>Pseudomonadati</taxon>
        <taxon>Bacteroidota</taxon>
        <taxon>Cytophagia</taxon>
        <taxon>Cytophagales</taxon>
        <taxon>Cytophagaceae</taxon>
        <taxon>Spirosoma</taxon>
    </lineage>
</organism>
<dbReference type="OrthoDB" id="1030310at2"/>
<keyword evidence="1" id="KW-0255">Endonuclease</keyword>
<evidence type="ECO:0000313" key="2">
    <source>
        <dbReference type="Proteomes" id="UP000238375"/>
    </source>
</evidence>
<keyword evidence="2" id="KW-1185">Reference proteome</keyword>
<dbReference type="Proteomes" id="UP000238375">
    <property type="component" value="Unassembled WGS sequence"/>
</dbReference>
<keyword evidence="1" id="KW-0540">Nuclease</keyword>
<dbReference type="InterPro" id="IPR038563">
    <property type="entry name" value="Endonuclease_7_sf"/>
</dbReference>
<evidence type="ECO:0000313" key="1">
    <source>
        <dbReference type="EMBL" id="PRY38416.1"/>
    </source>
</evidence>
<protein>
    <submittedName>
        <fullName evidence="1">Recombination endonuclease VII</fullName>
    </submittedName>
</protein>
<dbReference type="Pfam" id="PF02945">
    <property type="entry name" value="Endonuclease_7"/>
    <property type="match status" value="1"/>
</dbReference>
<dbReference type="RefSeq" id="WP_106138148.1">
    <property type="nucleotide sequence ID" value="NZ_PVTE01000009.1"/>
</dbReference>
<reference evidence="1 2" key="1">
    <citation type="submission" date="2018-03" db="EMBL/GenBank/DDBJ databases">
        <title>Genomic Encyclopedia of Archaeal and Bacterial Type Strains, Phase II (KMG-II): from individual species to whole genera.</title>
        <authorList>
            <person name="Goeker M."/>
        </authorList>
    </citation>
    <scope>NUCLEOTIDE SEQUENCE [LARGE SCALE GENOMIC DNA]</scope>
    <source>
        <strain evidence="1 2">DSM 28354</strain>
    </source>
</reference>
<proteinExistence type="predicted"/>
<dbReference type="EMBL" id="PVTE01000009">
    <property type="protein sequence ID" value="PRY38416.1"/>
    <property type="molecule type" value="Genomic_DNA"/>
</dbReference>
<sequence length="139" mass="15915">MCQTKTCRDCKETKPVTEFYKSGTGNRLQSYCKLCNSKRASASYKRIYQKNPDLKKSRNLRNRYGITLDQYNQLLHRQNRCCRICGTHEDLEGKSLAVDHCHSSGKIRGLLCSNCNTALGKVRDNVVILHSMIHYLQAA</sequence>
<dbReference type="InterPro" id="IPR004211">
    <property type="entry name" value="Endonuclease_7"/>
</dbReference>
<accession>A0A2T0SYC0</accession>
<dbReference type="GO" id="GO:0004519">
    <property type="term" value="F:endonuclease activity"/>
    <property type="evidence" value="ECO:0007669"/>
    <property type="project" value="UniProtKB-KW"/>
</dbReference>
<comment type="caution">
    <text evidence="1">The sequence shown here is derived from an EMBL/GenBank/DDBJ whole genome shotgun (WGS) entry which is preliminary data.</text>
</comment>
<keyword evidence="1" id="KW-0378">Hydrolase</keyword>
<dbReference type="SUPFAM" id="SSF54060">
    <property type="entry name" value="His-Me finger endonucleases"/>
    <property type="match status" value="1"/>
</dbReference>